<organism evidence="11 12">
    <name type="scientific">Dovyalis caffra</name>
    <dbReference type="NCBI Taxonomy" id="77055"/>
    <lineage>
        <taxon>Eukaryota</taxon>
        <taxon>Viridiplantae</taxon>
        <taxon>Streptophyta</taxon>
        <taxon>Embryophyta</taxon>
        <taxon>Tracheophyta</taxon>
        <taxon>Spermatophyta</taxon>
        <taxon>Magnoliopsida</taxon>
        <taxon>eudicotyledons</taxon>
        <taxon>Gunneridae</taxon>
        <taxon>Pentapetalae</taxon>
        <taxon>rosids</taxon>
        <taxon>fabids</taxon>
        <taxon>Malpighiales</taxon>
        <taxon>Salicaceae</taxon>
        <taxon>Flacourtieae</taxon>
        <taxon>Dovyalis</taxon>
    </lineage>
</organism>
<dbReference type="GO" id="GO:0003677">
    <property type="term" value="F:DNA binding"/>
    <property type="evidence" value="ECO:0007669"/>
    <property type="project" value="TreeGrafter"/>
</dbReference>
<evidence type="ECO:0000259" key="9">
    <source>
        <dbReference type="PROSITE" id="PS50013"/>
    </source>
</evidence>
<dbReference type="SMART" id="SM00249">
    <property type="entry name" value="PHD"/>
    <property type="match status" value="1"/>
</dbReference>
<dbReference type="Gene3D" id="3.40.50.300">
    <property type="entry name" value="P-loop containing nucleotide triphosphate hydrolases"/>
    <property type="match status" value="1"/>
</dbReference>
<feature type="domain" description="Chromo" evidence="9">
    <location>
        <begin position="534"/>
        <end position="609"/>
    </location>
</feature>
<name>A0AAV1RW54_9ROSI</name>
<evidence type="ECO:0000313" key="12">
    <source>
        <dbReference type="Proteomes" id="UP001314170"/>
    </source>
</evidence>
<feature type="compositionally biased region" description="Basic and acidic residues" evidence="8">
    <location>
        <begin position="243"/>
        <end position="258"/>
    </location>
</feature>
<dbReference type="GO" id="GO:0005634">
    <property type="term" value="C:nucleus"/>
    <property type="evidence" value="ECO:0007669"/>
    <property type="project" value="UniProtKB-SubCell"/>
</dbReference>
<dbReference type="InterPro" id="IPR014001">
    <property type="entry name" value="Helicase_ATP-bd"/>
</dbReference>
<feature type="region of interest" description="Disordered" evidence="8">
    <location>
        <begin position="1"/>
        <end position="23"/>
    </location>
</feature>
<feature type="domain" description="Helicase ATP-binding" evidence="10">
    <location>
        <begin position="636"/>
        <end position="800"/>
    </location>
</feature>
<feature type="domain" description="Chromo" evidence="9">
    <location>
        <begin position="458"/>
        <end position="526"/>
    </location>
</feature>
<comment type="caution">
    <text evidence="11">The sequence shown here is derived from an EMBL/GenBank/DDBJ whole genome shotgun (WGS) entry which is preliminary data.</text>
</comment>
<feature type="compositionally biased region" description="Basic and acidic residues" evidence="8">
    <location>
        <begin position="69"/>
        <end position="81"/>
    </location>
</feature>
<dbReference type="PROSITE" id="PS51192">
    <property type="entry name" value="HELICASE_ATP_BIND_1"/>
    <property type="match status" value="1"/>
</dbReference>
<feature type="region of interest" description="Disordered" evidence="8">
    <location>
        <begin position="243"/>
        <end position="268"/>
    </location>
</feature>
<dbReference type="SUPFAM" id="SSF52540">
    <property type="entry name" value="P-loop containing nucleoside triphosphate hydrolases"/>
    <property type="match status" value="1"/>
</dbReference>
<dbReference type="InterPro" id="IPR013083">
    <property type="entry name" value="Znf_RING/FYVE/PHD"/>
</dbReference>
<dbReference type="GO" id="GO:0003682">
    <property type="term" value="F:chromatin binding"/>
    <property type="evidence" value="ECO:0007669"/>
    <property type="project" value="TreeGrafter"/>
</dbReference>
<keyword evidence="5" id="KW-0862">Zinc</keyword>
<dbReference type="GO" id="GO:0042393">
    <property type="term" value="F:histone binding"/>
    <property type="evidence" value="ECO:0007669"/>
    <property type="project" value="TreeGrafter"/>
</dbReference>
<dbReference type="GO" id="GO:0000785">
    <property type="term" value="C:chromatin"/>
    <property type="evidence" value="ECO:0007669"/>
    <property type="project" value="TreeGrafter"/>
</dbReference>
<evidence type="ECO:0000256" key="3">
    <source>
        <dbReference type="ARBA" id="ARBA00022741"/>
    </source>
</evidence>
<evidence type="ECO:0000256" key="1">
    <source>
        <dbReference type="ARBA" id="ARBA00004123"/>
    </source>
</evidence>
<comment type="subcellular location">
    <subcellularLocation>
        <location evidence="1">Nucleus</location>
    </subcellularLocation>
</comment>
<evidence type="ECO:0000256" key="2">
    <source>
        <dbReference type="ARBA" id="ARBA00022723"/>
    </source>
</evidence>
<evidence type="ECO:0000256" key="7">
    <source>
        <dbReference type="ARBA" id="ARBA00023242"/>
    </source>
</evidence>
<dbReference type="SUPFAM" id="SSF57903">
    <property type="entry name" value="FYVE/PHD zinc finger"/>
    <property type="match status" value="1"/>
</dbReference>
<keyword evidence="3" id="KW-0547">Nucleotide-binding</keyword>
<proteinExistence type="predicted"/>
<dbReference type="Proteomes" id="UP001314170">
    <property type="component" value="Unassembled WGS sequence"/>
</dbReference>
<dbReference type="InterPro" id="IPR011011">
    <property type="entry name" value="Znf_FYVE_PHD"/>
</dbReference>
<evidence type="ECO:0000313" key="11">
    <source>
        <dbReference type="EMBL" id="CAK7340492.1"/>
    </source>
</evidence>
<dbReference type="GO" id="GO:0005524">
    <property type="term" value="F:ATP binding"/>
    <property type="evidence" value="ECO:0007669"/>
    <property type="project" value="UniProtKB-KW"/>
</dbReference>
<keyword evidence="12" id="KW-1185">Reference proteome</keyword>
<dbReference type="PANTHER" id="PTHR45623">
    <property type="entry name" value="CHROMODOMAIN-HELICASE-DNA-BINDING PROTEIN 3-RELATED-RELATED"/>
    <property type="match status" value="1"/>
</dbReference>
<dbReference type="GO" id="GO:0140658">
    <property type="term" value="F:ATP-dependent chromatin remodeler activity"/>
    <property type="evidence" value="ECO:0007669"/>
    <property type="project" value="TreeGrafter"/>
</dbReference>
<dbReference type="InterPro" id="IPR016197">
    <property type="entry name" value="Chromo-like_dom_sf"/>
</dbReference>
<dbReference type="SMART" id="SM00298">
    <property type="entry name" value="CHROMO"/>
    <property type="match status" value="2"/>
</dbReference>
<reference evidence="11 12" key="1">
    <citation type="submission" date="2024-01" db="EMBL/GenBank/DDBJ databases">
        <authorList>
            <person name="Waweru B."/>
        </authorList>
    </citation>
    <scope>NUCLEOTIDE SEQUENCE [LARGE SCALE GENOMIC DNA]</scope>
</reference>
<dbReference type="EMBL" id="CAWUPB010001160">
    <property type="protein sequence ID" value="CAK7340492.1"/>
    <property type="molecule type" value="Genomic_DNA"/>
</dbReference>
<dbReference type="InterPro" id="IPR027417">
    <property type="entry name" value="P-loop_NTPase"/>
</dbReference>
<dbReference type="InterPro" id="IPR001965">
    <property type="entry name" value="Znf_PHD"/>
</dbReference>
<feature type="region of interest" description="Disordered" evidence="8">
    <location>
        <begin position="69"/>
        <end position="91"/>
    </location>
</feature>
<dbReference type="InterPro" id="IPR000953">
    <property type="entry name" value="Chromo/chromo_shadow_dom"/>
</dbReference>
<accession>A0AAV1RW54</accession>
<evidence type="ECO:0000256" key="6">
    <source>
        <dbReference type="ARBA" id="ARBA00022840"/>
    </source>
</evidence>
<dbReference type="Gene3D" id="3.40.50.10810">
    <property type="entry name" value="Tandem AAA-ATPase domain"/>
    <property type="match status" value="1"/>
</dbReference>
<dbReference type="Pfam" id="PF00176">
    <property type="entry name" value="SNF2-rel_dom"/>
    <property type="match status" value="1"/>
</dbReference>
<dbReference type="InterPro" id="IPR038718">
    <property type="entry name" value="SNF2-like_sf"/>
</dbReference>
<dbReference type="PANTHER" id="PTHR45623:SF13">
    <property type="entry name" value="HELICASE PROTEIN MOM1"/>
    <property type="match status" value="1"/>
</dbReference>
<dbReference type="Gene3D" id="2.40.50.40">
    <property type="match status" value="2"/>
</dbReference>
<keyword evidence="4" id="KW-0863">Zinc-finger</keyword>
<dbReference type="InterPro" id="IPR023780">
    <property type="entry name" value="Chromo_domain"/>
</dbReference>
<dbReference type="Gene3D" id="3.30.40.10">
    <property type="entry name" value="Zinc/RING finger domain, C3HC4 (zinc finger)"/>
    <property type="match status" value="1"/>
</dbReference>
<dbReference type="SUPFAM" id="SSF54160">
    <property type="entry name" value="Chromo domain-like"/>
    <property type="match status" value="2"/>
</dbReference>
<gene>
    <name evidence="11" type="ORF">DCAF_LOCUS15575</name>
</gene>
<dbReference type="InterPro" id="IPR000330">
    <property type="entry name" value="SNF2_N"/>
</dbReference>
<evidence type="ECO:0000256" key="4">
    <source>
        <dbReference type="ARBA" id="ARBA00022771"/>
    </source>
</evidence>
<evidence type="ECO:0000259" key="10">
    <source>
        <dbReference type="PROSITE" id="PS51192"/>
    </source>
</evidence>
<sequence length="891" mass="100622">MNKKHKKEKSLTQLEAKEVENSEKHAITAVLDEAKRMDARAYRALFKRQPKKANMEGHHDLCRCEEIKNKNTNGNDRRDGASENVDGGGECSQRQVEELIDRWILRDSGKSLEGNSMVSEHVKETLENNGGTKSPHKCQKLTFLEEVHQFKEGDGREDLRSDDSLVLSSHRTLSKLANNVAEMEQKNLQAELANLTVNRTPGADIELESGCKVEVVIGLMPFKRKRIIDNLNSDATAMFSNKDADAASHESGRTDSVEKCPTGSKRKSASQGASAEFVEIGKLFTFAAFGRNCIMYVVPMHQGCIPLWSSMSSPSRAFIESSPCWWSLRVNHHLIPQEHCSCNPKLNDDSCGSTLAKDRGGIEADVTAGLAEQCIPDLQHKKSSLDPQFDGNPNTCLICKLGGKLLLPWARCCEGQGCKRSYHLSCLDPPLEDVPLGVWHCLACVRKKLESGIHSVSKGIESIWDSCEVEVADDNGMQRRMQFYVKYKGLAHVHNRWLPENQLLLEAPSLLAKFNQKNQVTKWKQEWTVPHRMLQKQSLMSPNNNEENCRGHSGNILACHFEWLVKWRGLDYKHATWELETASFMNSPEAQSLMRDYENRHAKAKRAEFLSRIDKLSAGGSPEFDNNHLDFVNYLREYWHKGENAVLIDDQEQITKVISFILSLSSNTRWPFLIITTPAALHSWEEELFRLAPSLYAVVYHGNKDIRKSIRKLEFYNEGGCIMFQILITSPEVIVEDLNVFESMKWEAVIVDECQRSRIHSHFEQIKVLRTAMRLLLVNGQVKDGITEHLLSLLVHQSDLNGSEGLFTNSSPKAGNLKERLLKYIANGCKPDSSKLEEYWVPVQLSPMQLEQYCATLLSNSLSLCSSSKNDPVGALRDILISSRKVGLIHL</sequence>
<dbReference type="GO" id="GO:0008270">
    <property type="term" value="F:zinc ion binding"/>
    <property type="evidence" value="ECO:0007669"/>
    <property type="project" value="UniProtKB-KW"/>
</dbReference>
<dbReference type="GO" id="GO:0016887">
    <property type="term" value="F:ATP hydrolysis activity"/>
    <property type="evidence" value="ECO:0007669"/>
    <property type="project" value="TreeGrafter"/>
</dbReference>
<keyword evidence="7" id="KW-0539">Nucleus</keyword>
<keyword evidence="2" id="KW-0479">Metal-binding</keyword>
<dbReference type="Pfam" id="PF00385">
    <property type="entry name" value="Chromo"/>
    <property type="match status" value="1"/>
</dbReference>
<evidence type="ECO:0000256" key="5">
    <source>
        <dbReference type="ARBA" id="ARBA00022833"/>
    </source>
</evidence>
<protein>
    <submittedName>
        <fullName evidence="11">Uncharacterized protein</fullName>
    </submittedName>
</protein>
<evidence type="ECO:0000256" key="8">
    <source>
        <dbReference type="SAM" id="MobiDB-lite"/>
    </source>
</evidence>
<keyword evidence="6" id="KW-0067">ATP-binding</keyword>
<dbReference type="AlphaFoldDB" id="A0AAV1RW54"/>
<dbReference type="PROSITE" id="PS50013">
    <property type="entry name" value="CHROMO_2"/>
    <property type="match status" value="2"/>
</dbReference>